<dbReference type="EMBL" id="CAXHTB010000018">
    <property type="protein sequence ID" value="CAL0324789.1"/>
    <property type="molecule type" value="Genomic_DNA"/>
</dbReference>
<dbReference type="AlphaFoldDB" id="A0AAV1XUZ0"/>
<proteinExistence type="predicted"/>
<reference evidence="1 2" key="1">
    <citation type="submission" date="2024-03" db="EMBL/GenBank/DDBJ databases">
        <authorList>
            <person name="Martinez-Hernandez J."/>
        </authorList>
    </citation>
    <scope>NUCLEOTIDE SEQUENCE [LARGE SCALE GENOMIC DNA]</scope>
</reference>
<gene>
    <name evidence="1" type="ORF">LLUT_LOCUS25849</name>
</gene>
<organism evidence="1 2">
    <name type="scientific">Lupinus luteus</name>
    <name type="common">European yellow lupine</name>
    <dbReference type="NCBI Taxonomy" id="3873"/>
    <lineage>
        <taxon>Eukaryota</taxon>
        <taxon>Viridiplantae</taxon>
        <taxon>Streptophyta</taxon>
        <taxon>Embryophyta</taxon>
        <taxon>Tracheophyta</taxon>
        <taxon>Spermatophyta</taxon>
        <taxon>Magnoliopsida</taxon>
        <taxon>eudicotyledons</taxon>
        <taxon>Gunneridae</taxon>
        <taxon>Pentapetalae</taxon>
        <taxon>rosids</taxon>
        <taxon>fabids</taxon>
        <taxon>Fabales</taxon>
        <taxon>Fabaceae</taxon>
        <taxon>Papilionoideae</taxon>
        <taxon>50 kb inversion clade</taxon>
        <taxon>genistoids sensu lato</taxon>
        <taxon>core genistoids</taxon>
        <taxon>Genisteae</taxon>
        <taxon>Lupinus</taxon>
    </lineage>
</organism>
<keyword evidence="2" id="KW-1185">Reference proteome</keyword>
<protein>
    <submittedName>
        <fullName evidence="1">Uncharacterized protein</fullName>
    </submittedName>
</protein>
<evidence type="ECO:0000313" key="2">
    <source>
        <dbReference type="Proteomes" id="UP001497480"/>
    </source>
</evidence>
<dbReference type="Proteomes" id="UP001497480">
    <property type="component" value="Unassembled WGS sequence"/>
</dbReference>
<comment type="caution">
    <text evidence="1">The sequence shown here is derived from an EMBL/GenBank/DDBJ whole genome shotgun (WGS) entry which is preliminary data.</text>
</comment>
<accession>A0AAV1XUZ0</accession>
<dbReference type="SUPFAM" id="SSF47923">
    <property type="entry name" value="Ypt/Rab-GAP domain of gyp1p"/>
    <property type="match status" value="1"/>
</dbReference>
<evidence type="ECO:0000313" key="1">
    <source>
        <dbReference type="EMBL" id="CAL0324789.1"/>
    </source>
</evidence>
<dbReference type="Gene3D" id="1.10.8.270">
    <property type="entry name" value="putative rabgap domain of human tbc1 domain family member 14 like domains"/>
    <property type="match status" value="1"/>
</dbReference>
<name>A0AAV1XUZ0_LUPLU</name>
<dbReference type="InterPro" id="IPR035969">
    <property type="entry name" value="Rab-GAP_TBC_sf"/>
</dbReference>
<sequence>MGFLAGLLLLYMSEEDAFWLLVALLKGAVHAPMEGLYLVLKIMLLDDSDKNALDGTLHLLKLTEYRNITLRCIDQKKRSCGTLDNGRTRNLEDTTTKNKSKTGRLCLRLRIVDKASI</sequence>